<feature type="transmembrane region" description="Helical" evidence="5">
    <location>
        <begin position="184"/>
        <end position="205"/>
    </location>
</feature>
<keyword evidence="3 5" id="KW-1133">Transmembrane helix</keyword>
<name>A0A0N5A6C5_PARTI</name>
<feature type="transmembrane region" description="Helical" evidence="5">
    <location>
        <begin position="226"/>
        <end position="245"/>
    </location>
</feature>
<evidence type="ECO:0000313" key="8">
    <source>
        <dbReference type="WBParaSite" id="PTRK_0001747833.1"/>
    </source>
</evidence>
<evidence type="ECO:0000256" key="2">
    <source>
        <dbReference type="ARBA" id="ARBA00022692"/>
    </source>
</evidence>
<accession>A0A0N5A6C5</accession>
<dbReference type="Pfam" id="PF10323">
    <property type="entry name" value="7TM_GPCR_Srv"/>
    <property type="match status" value="1"/>
</dbReference>
<feature type="transmembrane region" description="Helical" evidence="5">
    <location>
        <begin position="12"/>
        <end position="36"/>
    </location>
</feature>
<dbReference type="Gene3D" id="1.20.1070.10">
    <property type="entry name" value="Rhodopsin 7-helix transmembrane proteins"/>
    <property type="match status" value="1"/>
</dbReference>
<evidence type="ECO:0000313" key="7">
    <source>
        <dbReference type="Proteomes" id="UP000038045"/>
    </source>
</evidence>
<dbReference type="PANTHER" id="PTHR31552:SF8">
    <property type="entry name" value="SERPENTINE RECEPTOR CLASS GAMMA"/>
    <property type="match status" value="1"/>
</dbReference>
<proteinExistence type="predicted"/>
<feature type="domain" description="G-protein coupled receptors family 1 profile" evidence="6">
    <location>
        <begin position="109"/>
        <end position="280"/>
    </location>
</feature>
<reference evidence="8" key="1">
    <citation type="submission" date="2017-02" db="UniProtKB">
        <authorList>
            <consortium name="WormBaseParasite"/>
        </authorList>
    </citation>
    <scope>IDENTIFICATION</scope>
</reference>
<dbReference type="InterPro" id="IPR019426">
    <property type="entry name" value="7TM_GPCR_serpentine_rcpt_Srv"/>
</dbReference>
<sequence>MVVIAGEMIPTIEFFILIFQVTSIFIYLLICCYLVHQIHNPNNHFQPSFIIHFTCNAFFDTLSSFSILLFRKLTYWGYFYEYFAQNEWGAEAYKYLFFQTITLTISGNIIISVNRFLALYNPINYTRVWNIKVSFLIVFLQVVICYASYIHIFFTDTAFLYDSHTNTYQFTTPNKYFSLANNGVLLSFCVIGIIITTSLNILVFIKFSKIFKKNDKGKYGSKVTMLAFMILASFFLVITAIQLIIRSIAISTNNKPLKDVINNYFFYSIPILSTLQPYLILLLSAQLRNGIKKFVCLIAHGKKVSHIKVTVFNKEDGRTSRK</sequence>
<dbReference type="PROSITE" id="PS50262">
    <property type="entry name" value="G_PROTEIN_RECEP_F1_2"/>
    <property type="match status" value="1"/>
</dbReference>
<dbReference type="WBParaSite" id="PTRK_0001747833.1">
    <property type="protein sequence ID" value="PTRK_0001747833.1"/>
    <property type="gene ID" value="PTRK_0001747833"/>
</dbReference>
<dbReference type="Proteomes" id="UP000038045">
    <property type="component" value="Unplaced"/>
</dbReference>
<dbReference type="InterPro" id="IPR017452">
    <property type="entry name" value="GPCR_Rhodpsn_7TM"/>
</dbReference>
<evidence type="ECO:0000256" key="3">
    <source>
        <dbReference type="ARBA" id="ARBA00022989"/>
    </source>
</evidence>
<feature type="transmembrane region" description="Helical" evidence="5">
    <location>
        <begin position="96"/>
        <end position="117"/>
    </location>
</feature>
<evidence type="ECO:0000256" key="1">
    <source>
        <dbReference type="ARBA" id="ARBA00004370"/>
    </source>
</evidence>
<evidence type="ECO:0000259" key="6">
    <source>
        <dbReference type="PROSITE" id="PS50262"/>
    </source>
</evidence>
<dbReference type="AlphaFoldDB" id="A0A0N5A6C5"/>
<keyword evidence="2 5" id="KW-0812">Transmembrane</keyword>
<dbReference type="PANTHER" id="PTHR31552">
    <property type="entry name" value="SERPENTINE RECEPTOR CLASS GAMMA"/>
    <property type="match status" value="1"/>
</dbReference>
<evidence type="ECO:0000256" key="5">
    <source>
        <dbReference type="SAM" id="Phobius"/>
    </source>
</evidence>
<keyword evidence="7" id="KW-1185">Reference proteome</keyword>
<comment type="subcellular location">
    <subcellularLocation>
        <location evidence="1">Membrane</location>
    </subcellularLocation>
</comment>
<feature type="transmembrane region" description="Helical" evidence="5">
    <location>
        <begin position="129"/>
        <end position="154"/>
    </location>
</feature>
<dbReference type="GO" id="GO:0016020">
    <property type="term" value="C:membrane"/>
    <property type="evidence" value="ECO:0007669"/>
    <property type="project" value="UniProtKB-SubCell"/>
</dbReference>
<keyword evidence="4 5" id="KW-0472">Membrane</keyword>
<feature type="transmembrane region" description="Helical" evidence="5">
    <location>
        <begin position="48"/>
        <end position="70"/>
    </location>
</feature>
<dbReference type="SUPFAM" id="SSF81321">
    <property type="entry name" value="Family A G protein-coupled receptor-like"/>
    <property type="match status" value="1"/>
</dbReference>
<evidence type="ECO:0000256" key="4">
    <source>
        <dbReference type="ARBA" id="ARBA00023136"/>
    </source>
</evidence>
<feature type="transmembrane region" description="Helical" evidence="5">
    <location>
        <begin position="265"/>
        <end position="283"/>
    </location>
</feature>
<organism evidence="7 8">
    <name type="scientific">Parastrongyloides trichosuri</name>
    <name type="common">Possum-specific nematode worm</name>
    <dbReference type="NCBI Taxonomy" id="131310"/>
    <lineage>
        <taxon>Eukaryota</taxon>
        <taxon>Metazoa</taxon>
        <taxon>Ecdysozoa</taxon>
        <taxon>Nematoda</taxon>
        <taxon>Chromadorea</taxon>
        <taxon>Rhabditida</taxon>
        <taxon>Tylenchina</taxon>
        <taxon>Panagrolaimomorpha</taxon>
        <taxon>Strongyloidoidea</taxon>
        <taxon>Strongyloididae</taxon>
        <taxon>Parastrongyloides</taxon>
    </lineage>
</organism>
<protein>
    <submittedName>
        <fullName evidence="8">G_PROTEIN_RECEP_F1_2 domain-containing protein</fullName>
    </submittedName>
</protein>